<dbReference type="AlphaFoldDB" id="U9TU96"/>
<evidence type="ECO:0000313" key="1">
    <source>
        <dbReference type="EMBL" id="ESA11670.1"/>
    </source>
</evidence>
<proteinExistence type="predicted"/>
<gene>
    <name evidence="1" type="ORF">GLOINDRAFT_28016</name>
</gene>
<reference evidence="1" key="1">
    <citation type="submission" date="2013-07" db="EMBL/GenBank/DDBJ databases">
        <title>The genome of an arbuscular mycorrhizal fungus provides insights into the evolution of the oldest plant symbiosis.</title>
        <authorList>
            <consortium name="DOE Joint Genome Institute"/>
            <person name="Tisserant E."/>
            <person name="Malbreil M."/>
            <person name="Kuo A."/>
            <person name="Kohler A."/>
            <person name="Symeonidi A."/>
            <person name="Balestrini R."/>
            <person name="Charron P."/>
            <person name="Duensing N."/>
            <person name="Frei-dit-Frey N."/>
            <person name="Gianinazzi-Pearson V."/>
            <person name="Gilbert B."/>
            <person name="Handa Y."/>
            <person name="Hijri M."/>
            <person name="Kaul R."/>
            <person name="Kawaguchi M."/>
            <person name="Krajinski F."/>
            <person name="Lammers P."/>
            <person name="Lapierre D."/>
            <person name="Masclaux F.G."/>
            <person name="Murat C."/>
            <person name="Morin E."/>
            <person name="Ndikumana S."/>
            <person name="Pagni M."/>
            <person name="Petitpierre D."/>
            <person name="Requena N."/>
            <person name="Rosikiewicz P."/>
            <person name="Riley R."/>
            <person name="Saito K."/>
            <person name="San Clemente H."/>
            <person name="Shapiro H."/>
            <person name="van Tuinen D."/>
            <person name="Becard G."/>
            <person name="Bonfante P."/>
            <person name="Paszkowski U."/>
            <person name="Shachar-Hill Y."/>
            <person name="Young J.P."/>
            <person name="Sanders I.R."/>
            <person name="Henrissat B."/>
            <person name="Rensing S.A."/>
            <person name="Grigoriev I.V."/>
            <person name="Corradi N."/>
            <person name="Roux C."/>
            <person name="Martin F."/>
        </authorList>
    </citation>
    <scope>NUCLEOTIDE SEQUENCE</scope>
    <source>
        <strain evidence="1">DAOM 197198</strain>
    </source>
</reference>
<sequence>MPPIRKELIAAINKAIILVDHNIHRNIDQQFEFIKKTVLEDDSFTNDEKNL</sequence>
<accession>U9TU96</accession>
<dbReference type="HOGENOM" id="CLU_000288_7_27_1"/>
<protein>
    <submittedName>
        <fullName evidence="1">Uncharacterized protein</fullName>
    </submittedName>
</protein>
<name>U9TU96_RHIID</name>
<dbReference type="EMBL" id="KI285752">
    <property type="protein sequence ID" value="ESA11670.1"/>
    <property type="molecule type" value="Genomic_DNA"/>
</dbReference>
<organism evidence="1">
    <name type="scientific">Rhizophagus irregularis (strain DAOM 181602 / DAOM 197198 / MUCL 43194)</name>
    <name type="common">Arbuscular mycorrhizal fungus</name>
    <name type="synonym">Glomus intraradices</name>
    <dbReference type="NCBI Taxonomy" id="747089"/>
    <lineage>
        <taxon>Eukaryota</taxon>
        <taxon>Fungi</taxon>
        <taxon>Fungi incertae sedis</taxon>
        <taxon>Mucoromycota</taxon>
        <taxon>Glomeromycotina</taxon>
        <taxon>Glomeromycetes</taxon>
        <taxon>Glomerales</taxon>
        <taxon>Glomeraceae</taxon>
        <taxon>Rhizophagus</taxon>
    </lineage>
</organism>